<feature type="transmembrane region" description="Helical" evidence="5">
    <location>
        <begin position="203"/>
        <end position="222"/>
    </location>
</feature>
<evidence type="ECO:0000313" key="6">
    <source>
        <dbReference type="EMBL" id="GFS45085.1"/>
    </source>
</evidence>
<evidence type="ECO:0000313" key="7">
    <source>
        <dbReference type="Proteomes" id="UP000585474"/>
    </source>
</evidence>
<dbReference type="Proteomes" id="UP000585474">
    <property type="component" value="Unassembled WGS sequence"/>
</dbReference>
<feature type="transmembrane region" description="Helical" evidence="5">
    <location>
        <begin position="43"/>
        <end position="62"/>
    </location>
</feature>
<feature type="transmembrane region" description="Helical" evidence="5">
    <location>
        <begin position="141"/>
        <end position="159"/>
    </location>
</feature>
<dbReference type="SUPFAM" id="SSF103481">
    <property type="entry name" value="Multidrug resistance efflux transporter EmrE"/>
    <property type="match status" value="1"/>
</dbReference>
<feature type="transmembrane region" description="Helical" evidence="5">
    <location>
        <begin position="74"/>
        <end position="91"/>
    </location>
</feature>
<dbReference type="AlphaFoldDB" id="A0A7J0DXY1"/>
<organism evidence="6 7">
    <name type="scientific">Actinidia rufa</name>
    <dbReference type="NCBI Taxonomy" id="165716"/>
    <lineage>
        <taxon>Eukaryota</taxon>
        <taxon>Viridiplantae</taxon>
        <taxon>Streptophyta</taxon>
        <taxon>Embryophyta</taxon>
        <taxon>Tracheophyta</taxon>
        <taxon>Spermatophyta</taxon>
        <taxon>Magnoliopsida</taxon>
        <taxon>eudicotyledons</taxon>
        <taxon>Gunneridae</taxon>
        <taxon>Pentapetalae</taxon>
        <taxon>asterids</taxon>
        <taxon>Ericales</taxon>
        <taxon>Actinidiaceae</taxon>
        <taxon>Actinidia</taxon>
    </lineage>
</organism>
<keyword evidence="3 5" id="KW-1133">Transmembrane helix</keyword>
<evidence type="ECO:0000256" key="4">
    <source>
        <dbReference type="ARBA" id="ARBA00023136"/>
    </source>
</evidence>
<evidence type="ECO:0000256" key="3">
    <source>
        <dbReference type="ARBA" id="ARBA00022989"/>
    </source>
</evidence>
<feature type="transmembrane region" description="Helical" evidence="5">
    <location>
        <begin position="111"/>
        <end position="129"/>
    </location>
</feature>
<comment type="caution">
    <text evidence="6">The sequence shown here is derived from an EMBL/GenBank/DDBJ whole genome shotgun (WGS) entry which is preliminary data.</text>
</comment>
<gene>
    <name evidence="6" type="ORF">Acr_00g0094080</name>
</gene>
<evidence type="ECO:0000256" key="2">
    <source>
        <dbReference type="ARBA" id="ARBA00022692"/>
    </source>
</evidence>
<dbReference type="InterPro" id="IPR030184">
    <property type="entry name" value="WAT1-related"/>
</dbReference>
<protein>
    <submittedName>
        <fullName evidence="6">EamA-like transporter family</fullName>
    </submittedName>
</protein>
<keyword evidence="2 5" id="KW-0812">Transmembrane</keyword>
<keyword evidence="7" id="KW-1185">Reference proteome</keyword>
<feature type="transmembrane region" description="Helical" evidence="5">
    <location>
        <begin position="12"/>
        <end position="31"/>
    </location>
</feature>
<feature type="transmembrane region" description="Helical" evidence="5">
    <location>
        <begin position="171"/>
        <end position="191"/>
    </location>
</feature>
<sequence>MAWRRYCCGEVVPFLAMVVAEFVFVGLNTLFKAASSKGLSEYVFIFNSFATATLFLLPFAAFSHKGAGLPPFKVSVLLKVCLLGLITYVRFQAQLTGFKGVEYSSPTLSSAIGNLTPAFTFMLAITFRLEKLILTSSSTQAKITGTFVSISGAFLVVLYKDMNFSDWKTTTGIALVAILYSGLMGYCFGTIVHTWGVRVKGPVYVALFKPFSIVIAAVTGFIFLGESLYLGCVVGAVVISVGFYIVMWGKAKEEMGGEFGVINSLESPYTPLLGEER</sequence>
<reference evidence="7" key="1">
    <citation type="submission" date="2019-07" db="EMBL/GenBank/DDBJ databases">
        <title>De Novo Assembly of kiwifruit Actinidia rufa.</title>
        <authorList>
            <person name="Sugita-Konishi S."/>
            <person name="Sato K."/>
            <person name="Mori E."/>
            <person name="Abe Y."/>
            <person name="Kisaki G."/>
            <person name="Hamano K."/>
            <person name="Suezawa K."/>
            <person name="Otani M."/>
            <person name="Fukuda T."/>
            <person name="Manabe T."/>
            <person name="Gomi K."/>
            <person name="Tabuchi M."/>
            <person name="Akimitsu K."/>
            <person name="Kataoka I."/>
        </authorList>
    </citation>
    <scope>NUCLEOTIDE SEQUENCE [LARGE SCALE GENOMIC DNA]</scope>
    <source>
        <strain evidence="7">cv. Fuchu</strain>
    </source>
</reference>
<name>A0A7J0DXY1_9ERIC</name>
<accession>A0A7J0DXY1</accession>
<comment type="subcellular location">
    <subcellularLocation>
        <location evidence="1">Membrane</location>
        <topology evidence="1">Multi-pass membrane protein</topology>
    </subcellularLocation>
</comment>
<dbReference type="InterPro" id="IPR037185">
    <property type="entry name" value="EmrE-like"/>
</dbReference>
<dbReference type="GO" id="GO:0022857">
    <property type="term" value="F:transmembrane transporter activity"/>
    <property type="evidence" value="ECO:0007669"/>
    <property type="project" value="InterPro"/>
</dbReference>
<proteinExistence type="predicted"/>
<dbReference type="PANTHER" id="PTHR31218">
    <property type="entry name" value="WAT1-RELATED PROTEIN"/>
    <property type="match status" value="1"/>
</dbReference>
<dbReference type="OrthoDB" id="1746609at2759"/>
<evidence type="ECO:0000256" key="5">
    <source>
        <dbReference type="SAM" id="Phobius"/>
    </source>
</evidence>
<evidence type="ECO:0000256" key="1">
    <source>
        <dbReference type="ARBA" id="ARBA00004141"/>
    </source>
</evidence>
<dbReference type="EMBL" id="BJWL01000444">
    <property type="protein sequence ID" value="GFS45085.1"/>
    <property type="molecule type" value="Genomic_DNA"/>
</dbReference>
<dbReference type="GO" id="GO:0016020">
    <property type="term" value="C:membrane"/>
    <property type="evidence" value="ECO:0007669"/>
    <property type="project" value="InterPro"/>
</dbReference>
<keyword evidence="4 5" id="KW-0472">Membrane</keyword>
<feature type="transmembrane region" description="Helical" evidence="5">
    <location>
        <begin position="228"/>
        <end position="247"/>
    </location>
</feature>